<dbReference type="InterPro" id="IPR005845">
    <property type="entry name" value="A-D-PHexomutase_a/b/a-II"/>
</dbReference>
<dbReference type="SUPFAM" id="SSF53738">
    <property type="entry name" value="Phosphoglucomutase, first 3 domains"/>
    <property type="match status" value="3"/>
</dbReference>
<feature type="binding site" description="via phosphate group" evidence="6">
    <location>
        <position position="104"/>
    </location>
    <ligand>
        <name>Mg(2+)</name>
        <dbReference type="ChEBI" id="CHEBI:18420"/>
    </ligand>
</feature>
<evidence type="ECO:0000256" key="4">
    <source>
        <dbReference type="ARBA" id="ARBA00022842"/>
    </source>
</evidence>
<keyword evidence="3 6" id="KW-0479">Metal-binding</keyword>
<comment type="function">
    <text evidence="6">Catalyzes the conversion of glucosamine-6-phosphate to glucosamine-1-phosphate.</text>
</comment>
<evidence type="ECO:0000259" key="10">
    <source>
        <dbReference type="Pfam" id="PF02880"/>
    </source>
</evidence>
<dbReference type="Pfam" id="PF02880">
    <property type="entry name" value="PGM_PMM_III"/>
    <property type="match status" value="1"/>
</dbReference>
<dbReference type="PRINTS" id="PR00509">
    <property type="entry name" value="PGMPMM"/>
</dbReference>
<feature type="domain" description="Alpha-D-phosphohexomutase C-terminal" evidence="7">
    <location>
        <begin position="380"/>
        <end position="442"/>
    </location>
</feature>
<feature type="binding site" evidence="6">
    <location>
        <position position="245"/>
    </location>
    <ligand>
        <name>Mg(2+)</name>
        <dbReference type="ChEBI" id="CHEBI:18420"/>
    </ligand>
</feature>
<dbReference type="PANTHER" id="PTHR42946">
    <property type="entry name" value="PHOSPHOHEXOSE MUTASE"/>
    <property type="match status" value="1"/>
</dbReference>
<feature type="modified residue" description="Phosphoserine" evidence="6">
    <location>
        <position position="104"/>
    </location>
</feature>
<keyword evidence="5 6" id="KW-0413">Isomerase</keyword>
<feature type="domain" description="Alpha-D-phosphohexomutase alpha/beta/alpha" evidence="8">
    <location>
        <begin position="4"/>
        <end position="138"/>
    </location>
</feature>
<dbReference type="EC" id="5.4.2.10" evidence="6"/>
<evidence type="ECO:0000256" key="3">
    <source>
        <dbReference type="ARBA" id="ARBA00022723"/>
    </source>
</evidence>
<dbReference type="InterPro" id="IPR005844">
    <property type="entry name" value="A-D-PHexomutase_a/b/a-I"/>
</dbReference>
<name>A0ABX7SJE4_9CAUL</name>
<organism evidence="11 12">
    <name type="scientific">Brevundimonas pondensis</name>
    <dbReference type="NCBI Taxonomy" id="2774189"/>
    <lineage>
        <taxon>Bacteria</taxon>
        <taxon>Pseudomonadati</taxon>
        <taxon>Pseudomonadota</taxon>
        <taxon>Alphaproteobacteria</taxon>
        <taxon>Caulobacterales</taxon>
        <taxon>Caulobacteraceae</taxon>
        <taxon>Brevundimonas</taxon>
    </lineage>
</organism>
<evidence type="ECO:0000313" key="12">
    <source>
        <dbReference type="Proteomes" id="UP000663942"/>
    </source>
</evidence>
<dbReference type="InterPro" id="IPR005843">
    <property type="entry name" value="A-D-PHexomutase_C"/>
</dbReference>
<dbReference type="NCBIfam" id="NF008139">
    <property type="entry name" value="PRK10887.1"/>
    <property type="match status" value="1"/>
</dbReference>
<proteinExistence type="inferred from homology"/>
<comment type="cofactor">
    <cofactor evidence="6">
        <name>Mg(2+)</name>
        <dbReference type="ChEBI" id="CHEBI:18420"/>
    </cofactor>
    <text evidence="6">Binds 1 Mg(2+) ion per subunit.</text>
</comment>
<dbReference type="Pfam" id="PF00408">
    <property type="entry name" value="PGM_PMM_IV"/>
    <property type="match status" value="1"/>
</dbReference>
<evidence type="ECO:0000259" key="8">
    <source>
        <dbReference type="Pfam" id="PF02878"/>
    </source>
</evidence>
<dbReference type="RefSeq" id="WP_207824510.1">
    <property type="nucleotide sequence ID" value="NZ_CP062006.1"/>
</dbReference>
<evidence type="ECO:0000313" key="11">
    <source>
        <dbReference type="EMBL" id="QTC87817.1"/>
    </source>
</evidence>
<dbReference type="Pfam" id="PF02879">
    <property type="entry name" value="PGM_PMM_II"/>
    <property type="match status" value="1"/>
</dbReference>
<dbReference type="CDD" id="cd05802">
    <property type="entry name" value="GlmM"/>
    <property type="match status" value="1"/>
</dbReference>
<evidence type="ECO:0000259" key="9">
    <source>
        <dbReference type="Pfam" id="PF02879"/>
    </source>
</evidence>
<dbReference type="GO" id="GO:0008966">
    <property type="term" value="F:phosphoglucosamine mutase activity"/>
    <property type="evidence" value="ECO:0007669"/>
    <property type="project" value="UniProtKB-EC"/>
</dbReference>
<feature type="domain" description="Alpha-D-phosphohexomutase alpha/beta/alpha" evidence="10">
    <location>
        <begin position="262"/>
        <end position="370"/>
    </location>
</feature>
<sequence length="450" mass="48226">MGERKYFGTDGIRGRANTHPMTAEVALRVGLAAGKLFRTDDDRRHLVVIGKDTRLSGYMIEPALVAGLASVGMDVRTFGPLPTPGVAMMTRSMRADLGIMISASHNDYADNGIKLFGPDGYKLSDEIELKIEAMMDEGLDQDLAPANKLGRVKRIDDAPPRYIEIAKSAFPKRLSLKGLRIAIDCANGAGYRVAPTTLYELGAEVFPVGVEPNGLNINAECGSTHPEAVSEAVKRYRCDIGIALDGDADRVIICDEKGHVVDGDQIMALIGLDWAKRGRLNGKGVVATVMSNLGLERKLQAEGLTLERTKVGDRYVMERMRAGGFNIGGEQSGHIILKDHATTGDGLMAALQVLAVLVEQGVPMSELARQFEPVPQLLQNVRYTAGKPLEDAKVKAAMAEAEAALNGSGRLLVRPSGTEKLIRVMAEGDDEALVKRVVSDVSAAVKAAGQ</sequence>
<keyword evidence="4 6" id="KW-0460">Magnesium</keyword>
<feature type="active site" description="Phosphoserine intermediate" evidence="6">
    <location>
        <position position="104"/>
    </location>
</feature>
<dbReference type="SUPFAM" id="SSF55957">
    <property type="entry name" value="Phosphoglucomutase, C-terminal domain"/>
    <property type="match status" value="1"/>
</dbReference>
<dbReference type="Proteomes" id="UP000663942">
    <property type="component" value="Chromosome"/>
</dbReference>
<feature type="binding site" evidence="6">
    <location>
        <position position="247"/>
    </location>
    <ligand>
        <name>Mg(2+)</name>
        <dbReference type="ChEBI" id="CHEBI:18420"/>
    </ligand>
</feature>
<dbReference type="InterPro" id="IPR006352">
    <property type="entry name" value="GlmM_bact"/>
</dbReference>
<evidence type="ECO:0000259" key="7">
    <source>
        <dbReference type="Pfam" id="PF00408"/>
    </source>
</evidence>
<comment type="PTM">
    <text evidence="6">Activated by phosphorylation.</text>
</comment>
<keyword evidence="12" id="KW-1185">Reference proteome</keyword>
<dbReference type="InterPro" id="IPR016055">
    <property type="entry name" value="A-D-PHexomutase_a/b/a-I/II/III"/>
</dbReference>
<dbReference type="InterPro" id="IPR005841">
    <property type="entry name" value="Alpha-D-phosphohexomutase_SF"/>
</dbReference>
<keyword evidence="2 6" id="KW-0597">Phosphoprotein</keyword>
<dbReference type="PANTHER" id="PTHR42946:SF1">
    <property type="entry name" value="PHOSPHOGLUCOMUTASE (ALPHA-D-GLUCOSE-1,6-BISPHOSPHATE-DEPENDENT)"/>
    <property type="match status" value="1"/>
</dbReference>
<feature type="binding site" evidence="6">
    <location>
        <position position="249"/>
    </location>
    <ligand>
        <name>Mg(2+)</name>
        <dbReference type="ChEBI" id="CHEBI:18420"/>
    </ligand>
</feature>
<dbReference type="Pfam" id="PF02878">
    <property type="entry name" value="PGM_PMM_I"/>
    <property type="match status" value="1"/>
</dbReference>
<evidence type="ECO:0000256" key="5">
    <source>
        <dbReference type="ARBA" id="ARBA00023235"/>
    </source>
</evidence>
<comment type="catalytic activity">
    <reaction evidence="6">
        <text>alpha-D-glucosamine 1-phosphate = D-glucosamine 6-phosphate</text>
        <dbReference type="Rhea" id="RHEA:23424"/>
        <dbReference type="ChEBI" id="CHEBI:58516"/>
        <dbReference type="ChEBI" id="CHEBI:58725"/>
        <dbReference type="EC" id="5.4.2.10"/>
    </reaction>
</comment>
<dbReference type="NCBIfam" id="TIGR01455">
    <property type="entry name" value="glmM"/>
    <property type="match status" value="1"/>
</dbReference>
<dbReference type="InterPro" id="IPR005846">
    <property type="entry name" value="A-D-PHexomutase_a/b/a-III"/>
</dbReference>
<dbReference type="EMBL" id="CP062006">
    <property type="protein sequence ID" value="QTC87817.1"/>
    <property type="molecule type" value="Genomic_DNA"/>
</dbReference>
<comment type="similarity">
    <text evidence="1 6">Belongs to the phosphohexose mutase family.</text>
</comment>
<protein>
    <recommendedName>
        <fullName evidence="6">Phosphoglucosamine mutase</fullName>
        <ecNumber evidence="6">5.4.2.10</ecNumber>
    </recommendedName>
</protein>
<reference evidence="11 12" key="1">
    <citation type="submission" date="2020-09" db="EMBL/GenBank/DDBJ databases">
        <title>Brevundimonas sp. LVF1 isolated from an oligotrophic pond in Goettingen, Germany.</title>
        <authorList>
            <person name="Friedrich I."/>
            <person name="Klassen A."/>
            <person name="Neubauer H."/>
            <person name="Schneider D."/>
            <person name="Hertel R."/>
            <person name="Daniel R."/>
        </authorList>
    </citation>
    <scope>NUCLEOTIDE SEQUENCE [LARGE SCALE GENOMIC DNA]</scope>
    <source>
        <strain evidence="11 12">LVF1</strain>
    </source>
</reference>
<dbReference type="HAMAP" id="MF_01554_B">
    <property type="entry name" value="GlmM_B"/>
    <property type="match status" value="1"/>
</dbReference>
<gene>
    <name evidence="6" type="primary">glmM</name>
    <name evidence="11" type="ORF">IFE19_17390</name>
</gene>
<evidence type="ECO:0000256" key="2">
    <source>
        <dbReference type="ARBA" id="ARBA00022553"/>
    </source>
</evidence>
<dbReference type="Gene3D" id="3.30.310.50">
    <property type="entry name" value="Alpha-D-phosphohexomutase, C-terminal domain"/>
    <property type="match status" value="1"/>
</dbReference>
<dbReference type="InterPro" id="IPR036900">
    <property type="entry name" value="A-D-PHexomutase_C_sf"/>
</dbReference>
<accession>A0ABX7SJE4</accession>
<dbReference type="Gene3D" id="3.40.120.10">
    <property type="entry name" value="Alpha-D-Glucose-1,6-Bisphosphate, subunit A, domain 3"/>
    <property type="match status" value="3"/>
</dbReference>
<feature type="domain" description="Alpha-D-phosphohexomutase alpha/beta/alpha" evidence="9">
    <location>
        <begin position="162"/>
        <end position="258"/>
    </location>
</feature>
<evidence type="ECO:0000256" key="6">
    <source>
        <dbReference type="HAMAP-Rule" id="MF_01554"/>
    </source>
</evidence>
<dbReference type="InterPro" id="IPR050060">
    <property type="entry name" value="Phosphoglucosamine_mutase"/>
</dbReference>
<evidence type="ECO:0000256" key="1">
    <source>
        <dbReference type="ARBA" id="ARBA00010231"/>
    </source>
</evidence>